<accession>A0A0F9WCV7</accession>
<reference evidence="2" key="1">
    <citation type="journal article" date="2015" name="Nature">
        <title>Complex archaea that bridge the gap between prokaryotes and eukaryotes.</title>
        <authorList>
            <person name="Spang A."/>
            <person name="Saw J.H."/>
            <person name="Jorgensen S.L."/>
            <person name="Zaremba-Niedzwiedzka K."/>
            <person name="Martijn J."/>
            <person name="Lind A.E."/>
            <person name="van Eijk R."/>
            <person name="Schleper C."/>
            <person name="Guy L."/>
            <person name="Ettema T.J."/>
        </authorList>
    </citation>
    <scope>NUCLEOTIDE SEQUENCE</scope>
</reference>
<name>A0A0F9WCV7_9ZZZZ</name>
<feature type="transmembrane region" description="Helical" evidence="1">
    <location>
        <begin position="46"/>
        <end position="66"/>
    </location>
</feature>
<sequence length="194" mass="21444">MNPAIVNWITLALLFLLPMVPAFFLYRFLPAASEVGGTLYGVPIKLTGSIAGYVVVLLIGVNYVSIDDVAGTSRYQLYTIAGSVKLEGMAEEPDYRQLTITYAPRSYEIGRPYGEGFLDWKVVTLRPADRRVEGYQPLADILIGYPDFVTQKLQLSSAQADGTAASLMFEPVTLRRKRDLTPIGENDAQVVLFE</sequence>
<keyword evidence="1" id="KW-0472">Membrane</keyword>
<feature type="transmembrane region" description="Helical" evidence="1">
    <location>
        <begin position="5"/>
        <end position="26"/>
    </location>
</feature>
<gene>
    <name evidence="2" type="ORF">LCGC14_0297330</name>
</gene>
<comment type="caution">
    <text evidence="2">The sequence shown here is derived from an EMBL/GenBank/DDBJ whole genome shotgun (WGS) entry which is preliminary data.</text>
</comment>
<organism evidence="2">
    <name type="scientific">marine sediment metagenome</name>
    <dbReference type="NCBI Taxonomy" id="412755"/>
    <lineage>
        <taxon>unclassified sequences</taxon>
        <taxon>metagenomes</taxon>
        <taxon>ecological metagenomes</taxon>
    </lineage>
</organism>
<evidence type="ECO:0000313" key="2">
    <source>
        <dbReference type="EMBL" id="KKN83671.1"/>
    </source>
</evidence>
<dbReference type="EMBL" id="LAZR01000182">
    <property type="protein sequence ID" value="KKN83671.1"/>
    <property type="molecule type" value="Genomic_DNA"/>
</dbReference>
<keyword evidence="1" id="KW-0812">Transmembrane</keyword>
<dbReference type="AlphaFoldDB" id="A0A0F9WCV7"/>
<proteinExistence type="predicted"/>
<keyword evidence="1" id="KW-1133">Transmembrane helix</keyword>
<protein>
    <submittedName>
        <fullName evidence="2">Uncharacterized protein</fullName>
    </submittedName>
</protein>
<evidence type="ECO:0000256" key="1">
    <source>
        <dbReference type="SAM" id="Phobius"/>
    </source>
</evidence>